<dbReference type="PANTHER" id="PTHR21725">
    <property type="entry name" value="E3 UBIQUITIN-PROTEIN LIGASE UBR4"/>
    <property type="match status" value="1"/>
</dbReference>
<dbReference type="EMBL" id="JAKMXF010000244">
    <property type="protein sequence ID" value="KAI6653906.1"/>
    <property type="molecule type" value="Genomic_DNA"/>
</dbReference>
<name>A0AAV7K0Y2_9METZ</name>
<organism evidence="1 2">
    <name type="scientific">Oopsacas minuta</name>
    <dbReference type="NCBI Taxonomy" id="111878"/>
    <lineage>
        <taxon>Eukaryota</taxon>
        <taxon>Metazoa</taxon>
        <taxon>Porifera</taxon>
        <taxon>Hexactinellida</taxon>
        <taxon>Hexasterophora</taxon>
        <taxon>Lyssacinosida</taxon>
        <taxon>Leucopsacidae</taxon>
        <taxon>Oopsacas</taxon>
    </lineage>
</organism>
<gene>
    <name evidence="1" type="ORF">LOD99_3082</name>
</gene>
<evidence type="ECO:0000313" key="2">
    <source>
        <dbReference type="Proteomes" id="UP001165289"/>
    </source>
</evidence>
<accession>A0AAV7K0Y2</accession>
<evidence type="ECO:0000313" key="1">
    <source>
        <dbReference type="EMBL" id="KAI6653906.1"/>
    </source>
</evidence>
<comment type="caution">
    <text evidence="1">The sequence shown here is derived from an EMBL/GenBank/DDBJ whole genome shotgun (WGS) entry which is preliminary data.</text>
</comment>
<protein>
    <submittedName>
        <fullName evidence="1">Uncharacterized protein</fullName>
    </submittedName>
</protein>
<proteinExistence type="predicted"/>
<reference evidence="1 2" key="1">
    <citation type="journal article" date="2023" name="BMC Biol.">
        <title>The compact genome of the sponge Oopsacas minuta (Hexactinellida) is lacking key metazoan core genes.</title>
        <authorList>
            <person name="Santini S."/>
            <person name="Schenkelaars Q."/>
            <person name="Jourda C."/>
            <person name="Duchesne M."/>
            <person name="Belahbib H."/>
            <person name="Rocher C."/>
            <person name="Selva M."/>
            <person name="Riesgo A."/>
            <person name="Vervoort M."/>
            <person name="Leys S.P."/>
            <person name="Kodjabachian L."/>
            <person name="Le Bivic A."/>
            <person name="Borchiellini C."/>
            <person name="Claverie J.M."/>
            <person name="Renard E."/>
        </authorList>
    </citation>
    <scope>NUCLEOTIDE SEQUENCE [LARGE SCALE GENOMIC DNA]</scope>
    <source>
        <strain evidence="1">SPO-2</strain>
    </source>
</reference>
<dbReference type="Proteomes" id="UP001165289">
    <property type="component" value="Unassembled WGS sequence"/>
</dbReference>
<dbReference type="InterPro" id="IPR045189">
    <property type="entry name" value="UBR4-like"/>
</dbReference>
<sequence>MTTILSIISTNSCPYNGSSIGVLAGREELVSFDRRHISFPPRSTPISYIRTQSTNTSEKDSISSENSRFFSGFGTCYGCLALATKHCISILKELAKNASHKVSLIELQVLKELCNTNLSIGTSSMQNDVRDLILSLNQHNLSAAEQLMDWLRHRLAYIIIHHHSHPNFGLAVHHEIRLLKSAMEYDDCFWEKRLRSVFIVKIHAYSVISCLSIPPVNDESRHLYT</sequence>
<dbReference type="PANTHER" id="PTHR21725:SF1">
    <property type="entry name" value="E3 UBIQUITIN-PROTEIN LIGASE UBR4"/>
    <property type="match status" value="1"/>
</dbReference>
<keyword evidence="2" id="KW-1185">Reference proteome</keyword>
<dbReference type="AlphaFoldDB" id="A0AAV7K0Y2"/>